<protein>
    <submittedName>
        <fullName evidence="1">Uncharacterized protein</fullName>
    </submittedName>
</protein>
<organism evidence="1 2">
    <name type="scientific">Phytophthora infestans (strain T30-4)</name>
    <name type="common">Potato late blight agent</name>
    <dbReference type="NCBI Taxonomy" id="403677"/>
    <lineage>
        <taxon>Eukaryota</taxon>
        <taxon>Sar</taxon>
        <taxon>Stramenopiles</taxon>
        <taxon>Oomycota</taxon>
        <taxon>Peronosporomycetes</taxon>
        <taxon>Peronosporales</taxon>
        <taxon>Peronosporaceae</taxon>
        <taxon>Phytophthora</taxon>
    </lineage>
</organism>
<dbReference type="RefSeq" id="XP_002899018.1">
    <property type="nucleotide sequence ID" value="XM_002898972.1"/>
</dbReference>
<dbReference type="Proteomes" id="UP000006643">
    <property type="component" value="Unassembled WGS sequence"/>
</dbReference>
<evidence type="ECO:0000313" key="2">
    <source>
        <dbReference type="Proteomes" id="UP000006643"/>
    </source>
</evidence>
<name>D0NP40_PHYIT</name>
<gene>
    <name evidence="1" type="ORF">PITG_14814</name>
</gene>
<dbReference type="InParanoid" id="D0NP40"/>
<dbReference type="AlphaFoldDB" id="D0NP40"/>
<sequence>MPKRPRSGRPERYVPDVAAEFKNAVRMNLKETDVRERVVQLFRASRESVIGRKQVMELMRKDVSVRRKDLAERFLSNQRVDTLSGLEAELI</sequence>
<dbReference type="GeneID" id="9467935"/>
<accession>D0NP40</accession>
<dbReference type="VEuPathDB" id="FungiDB:PITG_14814"/>
<dbReference type="KEGG" id="pif:PITG_14814"/>
<keyword evidence="2" id="KW-1185">Reference proteome</keyword>
<dbReference type="HOGENOM" id="CLU_2431759_0_0_1"/>
<reference evidence="2" key="1">
    <citation type="journal article" date="2009" name="Nature">
        <title>Genome sequence and analysis of the Irish potato famine pathogen Phytophthora infestans.</title>
        <authorList>
            <consortium name="The Broad Institute Genome Sequencing Platform"/>
            <person name="Haas B.J."/>
            <person name="Kamoun S."/>
            <person name="Zody M.C."/>
            <person name="Jiang R.H."/>
            <person name="Handsaker R.E."/>
            <person name="Cano L.M."/>
            <person name="Grabherr M."/>
            <person name="Kodira C.D."/>
            <person name="Raffaele S."/>
            <person name="Torto-Alalibo T."/>
            <person name="Bozkurt T.O."/>
            <person name="Ah-Fong A.M."/>
            <person name="Alvarado L."/>
            <person name="Anderson V.L."/>
            <person name="Armstrong M.R."/>
            <person name="Avrova A."/>
            <person name="Baxter L."/>
            <person name="Beynon J."/>
            <person name="Boevink P.C."/>
            <person name="Bollmann S.R."/>
            <person name="Bos J.I."/>
            <person name="Bulone V."/>
            <person name="Cai G."/>
            <person name="Cakir C."/>
            <person name="Carrington J.C."/>
            <person name="Chawner M."/>
            <person name="Conti L."/>
            <person name="Costanzo S."/>
            <person name="Ewan R."/>
            <person name="Fahlgren N."/>
            <person name="Fischbach M.A."/>
            <person name="Fugelstad J."/>
            <person name="Gilroy E.M."/>
            <person name="Gnerre S."/>
            <person name="Green P.J."/>
            <person name="Grenville-Briggs L.J."/>
            <person name="Griffith J."/>
            <person name="Grunwald N.J."/>
            <person name="Horn K."/>
            <person name="Horner N.R."/>
            <person name="Hu C.H."/>
            <person name="Huitema E."/>
            <person name="Jeong D.H."/>
            <person name="Jones A.M."/>
            <person name="Jones J.D."/>
            <person name="Jones R.W."/>
            <person name="Karlsson E.K."/>
            <person name="Kunjeti S.G."/>
            <person name="Lamour K."/>
            <person name="Liu Z."/>
            <person name="Ma L."/>
            <person name="Maclean D."/>
            <person name="Chibucos M.C."/>
            <person name="McDonald H."/>
            <person name="McWalters J."/>
            <person name="Meijer H.J."/>
            <person name="Morgan W."/>
            <person name="Morris P.F."/>
            <person name="Munro C.A."/>
            <person name="O'Neill K."/>
            <person name="Ospina-Giraldo M."/>
            <person name="Pinzon A."/>
            <person name="Pritchard L."/>
            <person name="Ramsahoye B."/>
            <person name="Ren Q."/>
            <person name="Restrepo S."/>
            <person name="Roy S."/>
            <person name="Sadanandom A."/>
            <person name="Savidor A."/>
            <person name="Schornack S."/>
            <person name="Schwartz D.C."/>
            <person name="Schumann U.D."/>
            <person name="Schwessinger B."/>
            <person name="Seyer L."/>
            <person name="Sharpe T."/>
            <person name="Silvar C."/>
            <person name="Song J."/>
            <person name="Studholme D.J."/>
            <person name="Sykes S."/>
            <person name="Thines M."/>
            <person name="van de Vondervoort P.J."/>
            <person name="Phuntumart V."/>
            <person name="Wawra S."/>
            <person name="Weide R."/>
            <person name="Win J."/>
            <person name="Young C."/>
            <person name="Zhou S."/>
            <person name="Fry W."/>
            <person name="Meyers B.C."/>
            <person name="van West P."/>
            <person name="Ristaino J."/>
            <person name="Govers F."/>
            <person name="Birch P.R."/>
            <person name="Whisson S.C."/>
            <person name="Judelson H.S."/>
            <person name="Nusbaum C."/>
        </authorList>
    </citation>
    <scope>NUCLEOTIDE SEQUENCE [LARGE SCALE GENOMIC DNA]</scope>
    <source>
        <strain evidence="2">T30-4</strain>
    </source>
</reference>
<proteinExistence type="predicted"/>
<evidence type="ECO:0000313" key="1">
    <source>
        <dbReference type="EMBL" id="EEY62382.1"/>
    </source>
</evidence>
<dbReference type="EMBL" id="DS028150">
    <property type="protein sequence ID" value="EEY62382.1"/>
    <property type="molecule type" value="Genomic_DNA"/>
</dbReference>